<dbReference type="RefSeq" id="WP_037284845.1">
    <property type="nucleotide sequence ID" value="NZ_JEOB01000001.1"/>
</dbReference>
<sequence>MKKKHILVITQYFYPEQFRINDMCAEWVKRGYEVTVVTGYPNYPQGEYYDGYGWFKHTKQKWKGVKIIRLPLTERKQGSVRLAMNYFSFVVSGFFWALTTNIKADYVFTFEVSPMTQALIGVWYAKRRKIPHYLYVQDLWPENVEIVTGIHSSLVLKPIGAMVNYIYKHCDIIFATSPSFVKEIQKRVKKNKDKVKYLPQYAEEFYRPVPRKPVSEIPEDDSFKIIFTGNIGKAQGLDILPKAAKLLKGKENVKFVIVGDGRDKDNFLKQIADNDVQDMFIMIDRQPPTRIPELLAACDAAFISFMPDPLFEKTIPAKLQSYMACGMPIIASANGETKRIIDEAKCGVCVELGNAQALSKAITEMACSDMVSASSHSRDYFDEHFEKQKLMSSLDDYYIR</sequence>
<reference evidence="5 6" key="1">
    <citation type="submission" date="2013-06" db="EMBL/GenBank/DDBJ databases">
        <title>Rumen cellulosomics: divergent fiber-degrading strategies revealed by comparative genome-wide analysis of six Ruminococcal strains.</title>
        <authorList>
            <person name="Dassa B."/>
            <person name="Borovok I."/>
            <person name="Lamed R."/>
            <person name="Flint H."/>
            <person name="Yeoman C.J."/>
            <person name="White B."/>
            <person name="Bayer E.A."/>
        </authorList>
    </citation>
    <scope>NUCLEOTIDE SEQUENCE [LARGE SCALE GENOMIC DNA]</scope>
    <source>
        <strain evidence="5 6">SY3</strain>
    </source>
</reference>
<proteinExistence type="predicted"/>
<organism evidence="5 6">
    <name type="scientific">Ruminococcus albus SY3</name>
    <dbReference type="NCBI Taxonomy" id="1341156"/>
    <lineage>
        <taxon>Bacteria</taxon>
        <taxon>Bacillati</taxon>
        <taxon>Bacillota</taxon>
        <taxon>Clostridia</taxon>
        <taxon>Eubacteriales</taxon>
        <taxon>Oscillospiraceae</taxon>
        <taxon>Ruminococcus</taxon>
    </lineage>
</organism>
<dbReference type="PATRIC" id="fig|1341156.4.peg.217"/>
<dbReference type="SUPFAM" id="SSF53756">
    <property type="entry name" value="UDP-Glycosyltransferase/glycogen phosphorylase"/>
    <property type="match status" value="1"/>
</dbReference>
<dbReference type="GO" id="GO:0016758">
    <property type="term" value="F:hexosyltransferase activity"/>
    <property type="evidence" value="ECO:0007669"/>
    <property type="project" value="TreeGrafter"/>
</dbReference>
<feature type="domain" description="Glycosyl transferase family 1" evidence="2">
    <location>
        <begin position="219"/>
        <end position="365"/>
    </location>
</feature>
<keyword evidence="1" id="KW-0472">Membrane</keyword>
<dbReference type="EMBL" id="JEOB01000001">
    <property type="protein sequence ID" value="EXM40674.1"/>
    <property type="molecule type" value="Genomic_DNA"/>
</dbReference>
<evidence type="ECO:0000256" key="1">
    <source>
        <dbReference type="SAM" id="Phobius"/>
    </source>
</evidence>
<keyword evidence="5" id="KW-0808">Transferase</keyword>
<dbReference type="AlphaFoldDB" id="A0A011UJ25"/>
<dbReference type="Pfam" id="PF00534">
    <property type="entry name" value="Glycos_transf_1"/>
    <property type="match status" value="1"/>
</dbReference>
<dbReference type="InterPro" id="IPR028098">
    <property type="entry name" value="Glyco_trans_4-like_N"/>
</dbReference>
<keyword evidence="6" id="KW-1185">Reference proteome</keyword>
<evidence type="ECO:0000313" key="4">
    <source>
        <dbReference type="EMBL" id="EXM38187.1"/>
    </source>
</evidence>
<dbReference type="PANTHER" id="PTHR45947:SF3">
    <property type="entry name" value="SULFOQUINOVOSYL TRANSFERASE SQD2"/>
    <property type="match status" value="1"/>
</dbReference>
<evidence type="ECO:0000259" key="2">
    <source>
        <dbReference type="Pfam" id="PF00534"/>
    </source>
</evidence>
<comment type="caution">
    <text evidence="5">The sequence shown here is derived from an EMBL/GenBank/DDBJ whole genome shotgun (WGS) entry which is preliminary data.</text>
</comment>
<protein>
    <submittedName>
        <fullName evidence="5">Glycosyl transferase family 1</fullName>
    </submittedName>
</protein>
<evidence type="ECO:0000313" key="5">
    <source>
        <dbReference type="EMBL" id="EXM40674.1"/>
    </source>
</evidence>
<dbReference type="Gene3D" id="3.40.50.2000">
    <property type="entry name" value="Glycogen Phosphorylase B"/>
    <property type="match status" value="2"/>
</dbReference>
<dbReference type="InterPro" id="IPR050194">
    <property type="entry name" value="Glycosyltransferase_grp1"/>
</dbReference>
<dbReference type="OrthoDB" id="9811902at2"/>
<evidence type="ECO:0000313" key="6">
    <source>
        <dbReference type="Proteomes" id="UP000021369"/>
    </source>
</evidence>
<dbReference type="PANTHER" id="PTHR45947">
    <property type="entry name" value="SULFOQUINOVOSYL TRANSFERASE SQD2"/>
    <property type="match status" value="1"/>
</dbReference>
<name>A0A011UJ25_RUMAL</name>
<accession>A0A011UJ25</accession>
<keyword evidence="1" id="KW-0812">Transmembrane</keyword>
<dbReference type="Pfam" id="PF13579">
    <property type="entry name" value="Glyco_trans_4_4"/>
    <property type="match status" value="1"/>
</dbReference>
<evidence type="ECO:0000259" key="3">
    <source>
        <dbReference type="Pfam" id="PF13579"/>
    </source>
</evidence>
<gene>
    <name evidence="5" type="ORF">RASY3_02455</name>
    <name evidence="4" type="ORF">RASY3_18115</name>
</gene>
<feature type="domain" description="Glycosyltransferase subfamily 4-like N-terminal" evidence="3">
    <location>
        <begin position="19"/>
        <end position="187"/>
    </location>
</feature>
<dbReference type="CDD" id="cd03794">
    <property type="entry name" value="GT4_WbuB-like"/>
    <property type="match status" value="1"/>
</dbReference>
<dbReference type="Proteomes" id="UP000021369">
    <property type="component" value="Unassembled WGS sequence"/>
</dbReference>
<dbReference type="InterPro" id="IPR001296">
    <property type="entry name" value="Glyco_trans_1"/>
</dbReference>
<feature type="transmembrane region" description="Helical" evidence="1">
    <location>
        <begin position="82"/>
        <end position="100"/>
    </location>
</feature>
<dbReference type="EMBL" id="JEOB01000004">
    <property type="protein sequence ID" value="EXM38187.1"/>
    <property type="molecule type" value="Genomic_DNA"/>
</dbReference>
<keyword evidence="1" id="KW-1133">Transmembrane helix</keyword>